<evidence type="ECO:0000313" key="4">
    <source>
        <dbReference type="Proteomes" id="UP000789595"/>
    </source>
</evidence>
<proteinExistence type="predicted"/>
<dbReference type="OrthoDB" id="445007at2759"/>
<dbReference type="EMBL" id="CAKKNE010000004">
    <property type="protein sequence ID" value="CAH0373949.1"/>
    <property type="molecule type" value="Genomic_DNA"/>
</dbReference>
<dbReference type="InterPro" id="IPR041698">
    <property type="entry name" value="Methyltransf_25"/>
</dbReference>
<accession>A0A8J2SVA4</accession>
<comment type="caution">
    <text evidence="3">The sequence shown here is derived from an EMBL/GenBank/DDBJ whole genome shotgun (WGS) entry which is preliminary data.</text>
</comment>
<dbReference type="CDD" id="cd02440">
    <property type="entry name" value="AdoMet_MTases"/>
    <property type="match status" value="1"/>
</dbReference>
<protein>
    <recommendedName>
        <fullName evidence="2">Methyltransferase domain-containing protein</fullName>
    </recommendedName>
</protein>
<dbReference type="Gene3D" id="3.40.50.150">
    <property type="entry name" value="Vaccinia Virus protein VP39"/>
    <property type="match status" value="1"/>
</dbReference>
<evidence type="ECO:0000259" key="2">
    <source>
        <dbReference type="Pfam" id="PF13649"/>
    </source>
</evidence>
<feature type="domain" description="Methyltransferase" evidence="2">
    <location>
        <begin position="57"/>
        <end position="150"/>
    </location>
</feature>
<sequence>MRRALTLLTKRGMAATKTHYDRVAASYHDAYFYSDAYEMWQRDEVLQRLELRPHHRVADVGGGTGRFVGLLKDAAGLSTKPICVDPSAAMLEACERKDVAFVQSDARAYVDGLPPKALDRVLLKEVVHHFGDDELASICAGLHKALDGNGRVVVCTRPRDDVEYPFFEAARDVWRAAQPSADHFVDAFEKHGFSCRVDVAAYPAVIDREVWLGMMRNRFWSTFAGFSDGELAAGVAEVAAAHPPGPTAFEERVVFIVADAV</sequence>
<gene>
    <name evidence="3" type="ORF">PECAL_4P12000</name>
</gene>
<dbReference type="GO" id="GO:0016740">
    <property type="term" value="F:transferase activity"/>
    <property type="evidence" value="ECO:0007669"/>
    <property type="project" value="UniProtKB-KW"/>
</dbReference>
<evidence type="ECO:0000313" key="3">
    <source>
        <dbReference type="EMBL" id="CAH0373949.1"/>
    </source>
</evidence>
<organism evidence="3 4">
    <name type="scientific">Pelagomonas calceolata</name>
    <dbReference type="NCBI Taxonomy" id="35677"/>
    <lineage>
        <taxon>Eukaryota</taxon>
        <taxon>Sar</taxon>
        <taxon>Stramenopiles</taxon>
        <taxon>Ochrophyta</taxon>
        <taxon>Pelagophyceae</taxon>
        <taxon>Pelagomonadales</taxon>
        <taxon>Pelagomonadaceae</taxon>
        <taxon>Pelagomonas</taxon>
    </lineage>
</organism>
<keyword evidence="4" id="KW-1185">Reference proteome</keyword>
<dbReference type="Proteomes" id="UP000789595">
    <property type="component" value="Unassembled WGS sequence"/>
</dbReference>
<name>A0A8J2SVA4_9STRA</name>
<dbReference type="Pfam" id="PF13649">
    <property type="entry name" value="Methyltransf_25"/>
    <property type="match status" value="1"/>
</dbReference>
<dbReference type="SUPFAM" id="SSF53335">
    <property type="entry name" value="S-adenosyl-L-methionine-dependent methyltransferases"/>
    <property type="match status" value="1"/>
</dbReference>
<dbReference type="AlphaFoldDB" id="A0A8J2SVA4"/>
<dbReference type="InterPro" id="IPR029063">
    <property type="entry name" value="SAM-dependent_MTases_sf"/>
</dbReference>
<keyword evidence="1" id="KW-0808">Transferase</keyword>
<reference evidence="3" key="1">
    <citation type="submission" date="2021-11" db="EMBL/GenBank/DDBJ databases">
        <authorList>
            <consortium name="Genoscope - CEA"/>
            <person name="William W."/>
        </authorList>
    </citation>
    <scope>NUCLEOTIDE SEQUENCE</scope>
</reference>
<evidence type="ECO:0000256" key="1">
    <source>
        <dbReference type="ARBA" id="ARBA00022679"/>
    </source>
</evidence>
<dbReference type="PANTHER" id="PTHR43861">
    <property type="entry name" value="TRANS-ACONITATE 2-METHYLTRANSFERASE-RELATED"/>
    <property type="match status" value="1"/>
</dbReference>